<keyword evidence="2" id="KW-1185">Reference proteome</keyword>
<sequence length="97" mass="10564">MDVTDYVIDTVNSDAKALEALSELQIQSSQSKNVTLAKNGVSAVDTNKEFAVIDTKESINFGFKGKIDDKVQLGEKAYVESNVVFCFKALPQSGNEK</sequence>
<name>A0A1X6WSG1_9ENTE</name>
<dbReference type="EMBL" id="FWFD01000022">
    <property type="protein sequence ID" value="SLM87228.1"/>
    <property type="molecule type" value="Genomic_DNA"/>
</dbReference>
<proteinExistence type="predicted"/>
<dbReference type="AlphaFoldDB" id="A0A1X6WSG1"/>
<dbReference type="Proteomes" id="UP000195918">
    <property type="component" value="Unassembled WGS sequence"/>
</dbReference>
<evidence type="ECO:0000313" key="2">
    <source>
        <dbReference type="Proteomes" id="UP000195918"/>
    </source>
</evidence>
<accession>A0A1X6WSG1</accession>
<evidence type="ECO:0000313" key="1">
    <source>
        <dbReference type="EMBL" id="SLM87228.1"/>
    </source>
</evidence>
<organism evidence="1 2">
    <name type="scientific">Vagococcus fluvialis bH819</name>
    <dbReference type="NCBI Taxonomy" id="1255619"/>
    <lineage>
        <taxon>Bacteria</taxon>
        <taxon>Bacillati</taxon>
        <taxon>Bacillota</taxon>
        <taxon>Bacilli</taxon>
        <taxon>Lactobacillales</taxon>
        <taxon>Enterococcaceae</taxon>
        <taxon>Vagococcus</taxon>
    </lineage>
</organism>
<gene>
    <name evidence="1" type="ORF">FM121_14100</name>
</gene>
<reference evidence="2" key="1">
    <citation type="submission" date="2017-02" db="EMBL/GenBank/DDBJ databases">
        <authorList>
            <person name="Dridi B."/>
        </authorList>
    </citation>
    <scope>NUCLEOTIDE SEQUENCE [LARGE SCALE GENOMIC DNA]</scope>
    <source>
        <strain evidence="2">bH819</strain>
    </source>
</reference>
<protein>
    <submittedName>
        <fullName evidence="1">Uncharacterized protein</fullName>
    </submittedName>
</protein>